<reference evidence="2 3" key="1">
    <citation type="journal article" date="2015" name="Genome Announc.">
        <title>Genome Assemblies of Three Soil-Associated Devosia species: D. insulae, D. limi, and D. soli.</title>
        <authorList>
            <person name="Hassan Y.I."/>
            <person name="Lepp D."/>
            <person name="Zhou T."/>
        </authorList>
    </citation>
    <scope>NUCLEOTIDE SEQUENCE [LARGE SCALE GENOMIC DNA]</scope>
    <source>
        <strain evidence="2 3">DS-56</strain>
    </source>
</reference>
<dbReference type="SUPFAM" id="SSF75011">
    <property type="entry name" value="3-carboxy-cis,cis-mucoante lactonizing enzyme"/>
    <property type="match status" value="1"/>
</dbReference>
<keyword evidence="3" id="KW-1185">Reference proteome</keyword>
<dbReference type="Proteomes" id="UP000095463">
    <property type="component" value="Unassembled WGS sequence"/>
</dbReference>
<dbReference type="InterPro" id="IPR015943">
    <property type="entry name" value="WD40/YVTN_repeat-like_dom_sf"/>
</dbReference>
<evidence type="ECO:0000313" key="3">
    <source>
        <dbReference type="Proteomes" id="UP000095463"/>
    </source>
</evidence>
<gene>
    <name evidence="2" type="ORF">VW23_018325</name>
</gene>
<evidence type="ECO:0008006" key="4">
    <source>
        <dbReference type="Google" id="ProtNLM"/>
    </source>
</evidence>
<dbReference type="Pfam" id="PF10282">
    <property type="entry name" value="Lactonase"/>
    <property type="match status" value="1"/>
</dbReference>
<name>A0A1E5XR55_9HYPH</name>
<dbReference type="InterPro" id="IPR019405">
    <property type="entry name" value="Lactonase_7-beta_prop"/>
</dbReference>
<evidence type="ECO:0000313" key="2">
    <source>
        <dbReference type="EMBL" id="OEO31045.1"/>
    </source>
</evidence>
<dbReference type="RefSeq" id="WP_069909781.1">
    <property type="nucleotide sequence ID" value="NZ_LAJE02000173.1"/>
</dbReference>
<comment type="caution">
    <text evidence="2">The sequence shown here is derived from an EMBL/GenBank/DDBJ whole genome shotgun (WGS) entry which is preliminary data.</text>
</comment>
<dbReference type="OrthoDB" id="9776822at2"/>
<protein>
    <recommendedName>
        <fullName evidence="4">Lactonase</fullName>
    </recommendedName>
</protein>
<sequence length="387" mass="40441">MTNVYTQTNETRNQIINFKRGGDGQLVEVQRVPTGGKGTNGFTPLTGEKSSPDSLISSNSIVVSKDHKSLFAVNAGDNTVSAFAIGMDGMLTLTDTKGTGNVVTGMSGTANSLAFNDADGTLYVSHSFGPDHIRIFTAMGGKLTLRPQSRSVNLPMTTMDRVPTQIVLTPDNKYLIAAVLFDARPSEAGLTLAKEKTLVTFPVMMGGALGEPIFNDAGGITPFANVFLNGNPNTFVTVLAAESAAVLSTIAANGNVMSGKPSKIDTVVGGMPTEPSEICWISVSEDNRYAFGANFGYGTVSTFRIDDNGLMVRQSTAAQETGDGTFKGLAGVVSSGAGDNAVSGPFLYQLYANARKLVGYRIGDDGQLTKVSEAAIPYNSTQGLAVA</sequence>
<dbReference type="EMBL" id="LAJE02000173">
    <property type="protein sequence ID" value="OEO31045.1"/>
    <property type="molecule type" value="Genomic_DNA"/>
</dbReference>
<organism evidence="2 3">
    <name type="scientific">Devosia insulae DS-56</name>
    <dbReference type="NCBI Taxonomy" id="1116389"/>
    <lineage>
        <taxon>Bacteria</taxon>
        <taxon>Pseudomonadati</taxon>
        <taxon>Pseudomonadota</taxon>
        <taxon>Alphaproteobacteria</taxon>
        <taxon>Hyphomicrobiales</taxon>
        <taxon>Devosiaceae</taxon>
        <taxon>Devosia</taxon>
    </lineage>
</organism>
<dbReference type="AlphaFoldDB" id="A0A1E5XR55"/>
<accession>A0A1E5XR55</accession>
<feature type="region of interest" description="Disordered" evidence="1">
    <location>
        <begin position="34"/>
        <end position="54"/>
    </location>
</feature>
<evidence type="ECO:0000256" key="1">
    <source>
        <dbReference type="SAM" id="MobiDB-lite"/>
    </source>
</evidence>
<proteinExistence type="predicted"/>
<dbReference type="Gene3D" id="2.130.10.10">
    <property type="entry name" value="YVTN repeat-like/Quinoprotein amine dehydrogenase"/>
    <property type="match status" value="2"/>
</dbReference>